<dbReference type="Proteomes" id="UP000186817">
    <property type="component" value="Unassembled WGS sequence"/>
</dbReference>
<sequence length="148" mass="16240">MASGGGQIGEIFILASSQQRTLPHKVDGRWIKSFGLDVRPWLHDDPAESGRGQTGLDESILFASDTMRDVAEACYSSLAAVQPSSTVRPIPEAKHLLRPEMLMIIPPPEEGQRVGVHLWCTAGVHRSVGTAVWLYSFILQLMPILSLH</sequence>
<dbReference type="AlphaFoldDB" id="A0A1Q9BTL0"/>
<protein>
    <submittedName>
        <fullName evidence="1">Uncharacterized protein</fullName>
    </submittedName>
</protein>
<reference evidence="1 2" key="1">
    <citation type="submission" date="2016-02" db="EMBL/GenBank/DDBJ databases">
        <title>Genome analysis of coral dinoflagellate symbionts highlights evolutionary adaptations to a symbiotic lifestyle.</title>
        <authorList>
            <person name="Aranda M."/>
            <person name="Li Y."/>
            <person name="Liew Y.J."/>
            <person name="Baumgarten S."/>
            <person name="Simakov O."/>
            <person name="Wilson M."/>
            <person name="Piel J."/>
            <person name="Ashoor H."/>
            <person name="Bougouffa S."/>
            <person name="Bajic V.B."/>
            <person name="Ryu T."/>
            <person name="Ravasi T."/>
            <person name="Bayer T."/>
            <person name="Micklem G."/>
            <person name="Kim H."/>
            <person name="Bhak J."/>
            <person name="Lajeunesse T.C."/>
            <person name="Voolstra C.R."/>
        </authorList>
    </citation>
    <scope>NUCLEOTIDE SEQUENCE [LARGE SCALE GENOMIC DNA]</scope>
    <source>
        <strain evidence="1 2">CCMP2467</strain>
    </source>
</reference>
<evidence type="ECO:0000313" key="1">
    <source>
        <dbReference type="EMBL" id="OLP74018.1"/>
    </source>
</evidence>
<dbReference type="EMBL" id="LSRX01004381">
    <property type="protein sequence ID" value="OLP74018.1"/>
    <property type="molecule type" value="Genomic_DNA"/>
</dbReference>
<proteinExistence type="predicted"/>
<keyword evidence="2" id="KW-1185">Reference proteome</keyword>
<name>A0A1Q9BTL0_SYMMI</name>
<organism evidence="1 2">
    <name type="scientific">Symbiodinium microadriaticum</name>
    <name type="common">Dinoflagellate</name>
    <name type="synonym">Zooxanthella microadriatica</name>
    <dbReference type="NCBI Taxonomy" id="2951"/>
    <lineage>
        <taxon>Eukaryota</taxon>
        <taxon>Sar</taxon>
        <taxon>Alveolata</taxon>
        <taxon>Dinophyceae</taxon>
        <taxon>Suessiales</taxon>
        <taxon>Symbiodiniaceae</taxon>
        <taxon>Symbiodinium</taxon>
    </lineage>
</organism>
<gene>
    <name evidence="1" type="ORF">AK812_SmicGene46568</name>
</gene>
<comment type="caution">
    <text evidence="1">The sequence shown here is derived from an EMBL/GenBank/DDBJ whole genome shotgun (WGS) entry which is preliminary data.</text>
</comment>
<evidence type="ECO:0000313" key="2">
    <source>
        <dbReference type="Proteomes" id="UP000186817"/>
    </source>
</evidence>
<accession>A0A1Q9BTL0</accession>
<dbReference type="OrthoDB" id="418519at2759"/>